<dbReference type="EMBL" id="SDAQ01000367">
    <property type="protein sequence ID" value="KAI3526963.1"/>
    <property type="molecule type" value="Genomic_DNA"/>
</dbReference>
<comment type="caution">
    <text evidence="1">The sequence shown here is derived from an EMBL/GenBank/DDBJ whole genome shotgun (WGS) entry which is preliminary data.</text>
</comment>
<dbReference type="Proteomes" id="UP001056436">
    <property type="component" value="Unassembled WGS sequence"/>
</dbReference>
<organism evidence="1 2">
    <name type="scientific">Colletotrichum abscissum</name>
    <dbReference type="NCBI Taxonomy" id="1671311"/>
    <lineage>
        <taxon>Eukaryota</taxon>
        <taxon>Fungi</taxon>
        <taxon>Dikarya</taxon>
        <taxon>Ascomycota</taxon>
        <taxon>Pezizomycotina</taxon>
        <taxon>Sordariomycetes</taxon>
        <taxon>Hypocreomycetidae</taxon>
        <taxon>Glomerellales</taxon>
        <taxon>Glomerellaceae</taxon>
        <taxon>Colletotrichum</taxon>
        <taxon>Colletotrichum acutatum species complex</taxon>
    </lineage>
</organism>
<evidence type="ECO:0000313" key="1">
    <source>
        <dbReference type="EMBL" id="KAI3526963.1"/>
    </source>
</evidence>
<reference evidence="1" key="1">
    <citation type="submission" date="2019-01" db="EMBL/GenBank/DDBJ databases">
        <title>Colletotrichum abscissum LGMF1257.</title>
        <authorList>
            <person name="Baroncelli R."/>
        </authorList>
    </citation>
    <scope>NUCLEOTIDE SEQUENCE</scope>
    <source>
        <strain evidence="1">Ca142</strain>
    </source>
</reference>
<gene>
    <name evidence="1" type="ORF">CABS02_15472</name>
</gene>
<accession>A0A9Q0AV73</accession>
<proteinExistence type="predicted"/>
<evidence type="ECO:0000313" key="2">
    <source>
        <dbReference type="Proteomes" id="UP001056436"/>
    </source>
</evidence>
<name>A0A9Q0AV73_9PEZI</name>
<protein>
    <submittedName>
        <fullName evidence="1">Uncharacterized protein</fullName>
    </submittedName>
</protein>
<sequence length="76" mass="8377">MLSPDLPAEEKIDERLCGEADVSLAAVTETIATVLDPVYVLYAEEYGYPGENGRQILGRREIRSVARLVDLRTTAP</sequence>
<keyword evidence="2" id="KW-1185">Reference proteome</keyword>
<dbReference type="AlphaFoldDB" id="A0A9Q0AV73"/>
<dbReference type="OrthoDB" id="10391467at2759"/>